<comment type="caution">
    <text evidence="4">The sequence shown here is derived from an EMBL/GenBank/DDBJ whole genome shotgun (WGS) entry which is preliminary data.</text>
</comment>
<sequence>MATTGFWTKGYVARAPTQIHYSKRKAKIQTYPTEDTLRMKLFSTIALALIPSYALAVSVGWDSGYGISDNSLNNVACSNGEHGLESKGYTTYGSLPSFPYIASSNVVEGWNSANCGTCWLLTSNDRNITVLTVDHADVGFFTSEAALNDLTWSGGNWERGG</sequence>
<proteinExistence type="inferred from homology"/>
<dbReference type="EMBL" id="JAUEPU010000003">
    <property type="protein sequence ID" value="KAK0504147.1"/>
    <property type="molecule type" value="Genomic_DNA"/>
</dbReference>
<name>A0AA39UUS3_9AGAR</name>
<gene>
    <name evidence="4" type="ORF">EDD18DRAFT_1099377</name>
</gene>
<evidence type="ECO:0000256" key="1">
    <source>
        <dbReference type="ARBA" id="ARBA00004613"/>
    </source>
</evidence>
<evidence type="ECO:0000313" key="5">
    <source>
        <dbReference type="Proteomes" id="UP001175228"/>
    </source>
</evidence>
<accession>A0AA39UUS3</accession>
<comment type="subcellular location">
    <subcellularLocation>
        <location evidence="1">Secreted</location>
    </subcellularLocation>
</comment>
<dbReference type="InterPro" id="IPR010829">
    <property type="entry name" value="Cerato-platanin"/>
</dbReference>
<evidence type="ECO:0000256" key="3">
    <source>
        <dbReference type="ARBA" id="ARBA00022525"/>
    </source>
</evidence>
<dbReference type="Proteomes" id="UP001175228">
    <property type="component" value="Unassembled WGS sequence"/>
</dbReference>
<dbReference type="GO" id="GO:0005576">
    <property type="term" value="C:extracellular region"/>
    <property type="evidence" value="ECO:0007669"/>
    <property type="project" value="UniProtKB-SubCell"/>
</dbReference>
<dbReference type="AlphaFoldDB" id="A0AA39UUS3"/>
<keyword evidence="3" id="KW-0964">Secreted</keyword>
<protein>
    <submittedName>
        <fullName evidence="4">Cerato-platanin-domain-containing protein</fullName>
    </submittedName>
</protein>
<dbReference type="InterPro" id="IPR036908">
    <property type="entry name" value="RlpA-like_sf"/>
</dbReference>
<reference evidence="4" key="1">
    <citation type="submission" date="2023-06" db="EMBL/GenBank/DDBJ databases">
        <authorList>
            <consortium name="Lawrence Berkeley National Laboratory"/>
            <person name="Ahrendt S."/>
            <person name="Sahu N."/>
            <person name="Indic B."/>
            <person name="Wong-Bajracharya J."/>
            <person name="Merenyi Z."/>
            <person name="Ke H.-M."/>
            <person name="Monk M."/>
            <person name="Kocsube S."/>
            <person name="Drula E."/>
            <person name="Lipzen A."/>
            <person name="Balint B."/>
            <person name="Henrissat B."/>
            <person name="Andreopoulos B."/>
            <person name="Martin F.M."/>
            <person name="Harder C.B."/>
            <person name="Rigling D."/>
            <person name="Ford K.L."/>
            <person name="Foster G.D."/>
            <person name="Pangilinan J."/>
            <person name="Papanicolaou A."/>
            <person name="Barry K."/>
            <person name="LaButti K."/>
            <person name="Viragh M."/>
            <person name="Koriabine M."/>
            <person name="Yan M."/>
            <person name="Riley R."/>
            <person name="Champramary S."/>
            <person name="Plett K.L."/>
            <person name="Tsai I.J."/>
            <person name="Slot J."/>
            <person name="Sipos G."/>
            <person name="Plett J."/>
            <person name="Nagy L.G."/>
            <person name="Grigoriev I.V."/>
        </authorList>
    </citation>
    <scope>NUCLEOTIDE SEQUENCE</scope>
    <source>
        <strain evidence="4">HWK02</strain>
    </source>
</reference>
<keyword evidence="5" id="KW-1185">Reference proteome</keyword>
<organism evidence="4 5">
    <name type="scientific">Armillaria luteobubalina</name>
    <dbReference type="NCBI Taxonomy" id="153913"/>
    <lineage>
        <taxon>Eukaryota</taxon>
        <taxon>Fungi</taxon>
        <taxon>Dikarya</taxon>
        <taxon>Basidiomycota</taxon>
        <taxon>Agaricomycotina</taxon>
        <taxon>Agaricomycetes</taxon>
        <taxon>Agaricomycetidae</taxon>
        <taxon>Agaricales</taxon>
        <taxon>Marasmiineae</taxon>
        <taxon>Physalacriaceae</taxon>
        <taxon>Armillaria</taxon>
    </lineage>
</organism>
<dbReference type="Gene3D" id="2.40.40.10">
    <property type="entry name" value="RlpA-like domain"/>
    <property type="match status" value="1"/>
</dbReference>
<comment type="similarity">
    <text evidence="2">Belongs to the cerato-platanin family.</text>
</comment>
<evidence type="ECO:0000256" key="2">
    <source>
        <dbReference type="ARBA" id="ARBA00010421"/>
    </source>
</evidence>
<evidence type="ECO:0000313" key="4">
    <source>
        <dbReference type="EMBL" id="KAK0504147.1"/>
    </source>
</evidence>
<dbReference type="SUPFAM" id="SSF50685">
    <property type="entry name" value="Barwin-like endoglucanases"/>
    <property type="match status" value="1"/>
</dbReference>
<dbReference type="Pfam" id="PF07249">
    <property type="entry name" value="Cerato-platanin"/>
    <property type="match status" value="1"/>
</dbReference>
<dbReference type="CDD" id="cd22778">
    <property type="entry name" value="DPBB_CEPL-like"/>
    <property type="match status" value="1"/>
</dbReference>